<dbReference type="AlphaFoldDB" id="A0AA37VEW6"/>
<evidence type="ECO:0000313" key="4">
    <source>
        <dbReference type="EMBL" id="GLC25904.1"/>
    </source>
</evidence>
<dbReference type="GO" id="GO:0016747">
    <property type="term" value="F:acyltransferase activity, transferring groups other than amino-acyl groups"/>
    <property type="evidence" value="ECO:0007669"/>
    <property type="project" value="InterPro"/>
</dbReference>
<keyword evidence="2" id="KW-0012">Acyltransferase</keyword>
<reference evidence="4" key="1">
    <citation type="submission" date="2022-08" db="EMBL/GenBank/DDBJ databases">
        <title>Draft genome sequencing of Roseisolibacter agri AW1220.</title>
        <authorList>
            <person name="Tobiishi Y."/>
            <person name="Tonouchi A."/>
        </authorList>
    </citation>
    <scope>NUCLEOTIDE SEQUENCE</scope>
    <source>
        <strain evidence="4">AW1220</strain>
    </source>
</reference>
<protein>
    <recommendedName>
        <fullName evidence="3">N-acetyltransferase domain-containing protein</fullName>
    </recommendedName>
</protein>
<dbReference type="InterPro" id="IPR016181">
    <property type="entry name" value="Acyl_CoA_acyltransferase"/>
</dbReference>
<evidence type="ECO:0000313" key="5">
    <source>
        <dbReference type="Proteomes" id="UP001161325"/>
    </source>
</evidence>
<dbReference type="PANTHER" id="PTHR43877">
    <property type="entry name" value="AMINOALKYLPHOSPHONATE N-ACETYLTRANSFERASE-RELATED-RELATED"/>
    <property type="match status" value="1"/>
</dbReference>
<gene>
    <name evidence="4" type="ORF">rosag_24170</name>
</gene>
<dbReference type="SUPFAM" id="SSF55729">
    <property type="entry name" value="Acyl-CoA N-acyltransferases (Nat)"/>
    <property type="match status" value="1"/>
</dbReference>
<dbReference type="Pfam" id="PF00583">
    <property type="entry name" value="Acetyltransf_1"/>
    <property type="match status" value="1"/>
</dbReference>
<dbReference type="PANTHER" id="PTHR43877:SF2">
    <property type="entry name" value="AMINOALKYLPHOSPHONATE N-ACETYLTRANSFERASE-RELATED"/>
    <property type="match status" value="1"/>
</dbReference>
<dbReference type="RefSeq" id="WP_284350364.1">
    <property type="nucleotide sequence ID" value="NZ_BRXS01000003.1"/>
</dbReference>
<sequence>MTTRVRAAAAADRDAIVALVPRLRAFGAAPLRPPEALDRAERETLERALAANAPDAALLVAEVEGLGVAGVAYAHGATDYFTGEPHAHLGILAVAEAAEGRGVGRALLEAVDAWARAQGHRYVTLNVFATNARARAVYERAGYAQDTLRYYKELAPHAPPAPPASDASHG</sequence>
<dbReference type="PROSITE" id="PS51186">
    <property type="entry name" value="GNAT"/>
    <property type="match status" value="1"/>
</dbReference>
<dbReference type="InterPro" id="IPR050832">
    <property type="entry name" value="Bact_Acetyltransf"/>
</dbReference>
<keyword evidence="5" id="KW-1185">Reference proteome</keyword>
<evidence type="ECO:0000259" key="3">
    <source>
        <dbReference type="PROSITE" id="PS51186"/>
    </source>
</evidence>
<organism evidence="4 5">
    <name type="scientific">Roseisolibacter agri</name>
    <dbReference type="NCBI Taxonomy" id="2014610"/>
    <lineage>
        <taxon>Bacteria</taxon>
        <taxon>Pseudomonadati</taxon>
        <taxon>Gemmatimonadota</taxon>
        <taxon>Gemmatimonadia</taxon>
        <taxon>Gemmatimonadales</taxon>
        <taxon>Gemmatimonadaceae</taxon>
        <taxon>Roseisolibacter</taxon>
    </lineage>
</organism>
<dbReference type="InterPro" id="IPR000182">
    <property type="entry name" value="GNAT_dom"/>
</dbReference>
<dbReference type="Proteomes" id="UP001161325">
    <property type="component" value="Unassembled WGS sequence"/>
</dbReference>
<accession>A0AA37VEW6</accession>
<dbReference type="CDD" id="cd04301">
    <property type="entry name" value="NAT_SF"/>
    <property type="match status" value="1"/>
</dbReference>
<keyword evidence="1" id="KW-0808">Transferase</keyword>
<feature type="domain" description="N-acetyltransferase" evidence="3">
    <location>
        <begin position="3"/>
        <end position="165"/>
    </location>
</feature>
<comment type="caution">
    <text evidence="4">The sequence shown here is derived from an EMBL/GenBank/DDBJ whole genome shotgun (WGS) entry which is preliminary data.</text>
</comment>
<name>A0AA37VEW6_9BACT</name>
<evidence type="ECO:0000256" key="2">
    <source>
        <dbReference type="ARBA" id="ARBA00023315"/>
    </source>
</evidence>
<evidence type="ECO:0000256" key="1">
    <source>
        <dbReference type="ARBA" id="ARBA00022679"/>
    </source>
</evidence>
<dbReference type="EMBL" id="BRXS01000003">
    <property type="protein sequence ID" value="GLC25904.1"/>
    <property type="molecule type" value="Genomic_DNA"/>
</dbReference>
<dbReference type="Gene3D" id="3.40.630.30">
    <property type="match status" value="1"/>
</dbReference>
<proteinExistence type="predicted"/>